<evidence type="ECO:0000313" key="3">
    <source>
        <dbReference type="Proteomes" id="UP001209107"/>
    </source>
</evidence>
<feature type="region of interest" description="Disordered" evidence="1">
    <location>
        <begin position="28"/>
        <end position="87"/>
    </location>
</feature>
<organism evidence="2 3">
    <name type="scientific">Kaistella yananensis</name>
    <dbReference type="NCBI Taxonomy" id="2989820"/>
    <lineage>
        <taxon>Bacteria</taxon>
        <taxon>Pseudomonadati</taxon>
        <taxon>Bacteroidota</taxon>
        <taxon>Flavobacteriia</taxon>
        <taxon>Flavobacteriales</taxon>
        <taxon>Weeksellaceae</taxon>
        <taxon>Chryseobacterium group</taxon>
        <taxon>Kaistella</taxon>
    </lineage>
</organism>
<feature type="compositionally biased region" description="Basic and acidic residues" evidence="1">
    <location>
        <begin position="74"/>
        <end position="86"/>
    </location>
</feature>
<gene>
    <name evidence="2" type="ORF">OK344_01410</name>
</gene>
<evidence type="ECO:0008006" key="4">
    <source>
        <dbReference type="Google" id="ProtNLM"/>
    </source>
</evidence>
<evidence type="ECO:0000256" key="1">
    <source>
        <dbReference type="SAM" id="MobiDB-lite"/>
    </source>
</evidence>
<dbReference type="RefSeq" id="WP_265143106.1">
    <property type="nucleotide sequence ID" value="NZ_JAPCHZ010000001.1"/>
</dbReference>
<feature type="compositionally biased region" description="Polar residues" evidence="1">
    <location>
        <begin position="48"/>
        <end position="63"/>
    </location>
</feature>
<proteinExistence type="predicted"/>
<accession>A0ABT3JJA9</accession>
<evidence type="ECO:0000313" key="2">
    <source>
        <dbReference type="EMBL" id="MCW4450863.1"/>
    </source>
</evidence>
<name>A0ABT3JJA9_9FLAO</name>
<dbReference type="EMBL" id="JAPCHZ010000001">
    <property type="protein sequence ID" value="MCW4450863.1"/>
    <property type="molecule type" value="Genomic_DNA"/>
</dbReference>
<comment type="caution">
    <text evidence="2">The sequence shown here is derived from an EMBL/GenBank/DDBJ whole genome shotgun (WGS) entry which is preliminary data.</text>
</comment>
<dbReference type="Proteomes" id="UP001209107">
    <property type="component" value="Unassembled WGS sequence"/>
</dbReference>
<feature type="compositionally biased region" description="Polar residues" evidence="1">
    <location>
        <begin position="28"/>
        <end position="41"/>
    </location>
</feature>
<keyword evidence="3" id="KW-1185">Reference proteome</keyword>
<protein>
    <recommendedName>
        <fullName evidence="4">Lipoprotein</fullName>
    </recommendedName>
</protein>
<sequence>MIHRLILTSFGILTLATCQNPKISETTAKQETVKTETSANSAEPKISDVTTNQTSGTTKSKSNGEPEMSVGLPPDKEAVETAKKEQQNSTVKNTAGIVYLKEGENKFYKEYEMNVTFKKMTEDSRCPKDVNCIWAGVATAEVEVMGLYTRPVTLKLSTMSDAKKGYTKSQEFNGYTISLVEVTPETTSAKGFKALQGSYRIGLQFSKGSTGSGTTTK</sequence>
<reference evidence="2 3" key="1">
    <citation type="submission" date="2022-10" db="EMBL/GenBank/DDBJ databases">
        <title>Kaistella sp. BT-6-1-3.</title>
        <authorList>
            <person name="Ai J."/>
            <person name="Deng Z."/>
        </authorList>
    </citation>
    <scope>NUCLEOTIDE SEQUENCE [LARGE SCALE GENOMIC DNA]</scope>
    <source>
        <strain evidence="2 3">BT6-1-3</strain>
    </source>
</reference>